<evidence type="ECO:0000256" key="3">
    <source>
        <dbReference type="ARBA" id="ARBA00022670"/>
    </source>
</evidence>
<dbReference type="EMBL" id="JBHSDC010000002">
    <property type="protein sequence ID" value="MFC4230436.1"/>
    <property type="molecule type" value="Genomic_DNA"/>
</dbReference>
<evidence type="ECO:0000256" key="2">
    <source>
        <dbReference type="ARBA" id="ARBA00022475"/>
    </source>
</evidence>
<reference evidence="10" key="1">
    <citation type="journal article" date="2019" name="Int. J. Syst. Evol. Microbiol.">
        <title>The Global Catalogue of Microorganisms (GCM) 10K type strain sequencing project: providing services to taxonomists for standard genome sequencing and annotation.</title>
        <authorList>
            <consortium name="The Broad Institute Genomics Platform"/>
            <consortium name="The Broad Institute Genome Sequencing Center for Infectious Disease"/>
            <person name="Wu L."/>
            <person name="Ma J."/>
        </authorList>
    </citation>
    <scope>NUCLEOTIDE SEQUENCE [LARGE SCALE GENOMIC DNA]</scope>
    <source>
        <strain evidence="10">CECT 8010</strain>
    </source>
</reference>
<dbReference type="Proteomes" id="UP001595906">
    <property type="component" value="Unassembled WGS sequence"/>
</dbReference>
<evidence type="ECO:0008006" key="11">
    <source>
        <dbReference type="Google" id="ProtNLM"/>
    </source>
</evidence>
<evidence type="ECO:0000313" key="9">
    <source>
        <dbReference type="EMBL" id="MFC4230436.1"/>
    </source>
</evidence>
<keyword evidence="5" id="KW-0378">Hydrolase</keyword>
<evidence type="ECO:0000256" key="4">
    <source>
        <dbReference type="ARBA" id="ARBA00022692"/>
    </source>
</evidence>
<feature type="transmembrane region" description="Helical" evidence="8">
    <location>
        <begin position="158"/>
        <end position="175"/>
    </location>
</feature>
<evidence type="ECO:0000313" key="10">
    <source>
        <dbReference type="Proteomes" id="UP001595906"/>
    </source>
</evidence>
<keyword evidence="10" id="KW-1185">Reference proteome</keyword>
<evidence type="ECO:0000256" key="8">
    <source>
        <dbReference type="SAM" id="Phobius"/>
    </source>
</evidence>
<feature type="transmembrane region" description="Helical" evidence="8">
    <location>
        <begin position="89"/>
        <end position="110"/>
    </location>
</feature>
<comment type="caution">
    <text evidence="9">The sequence shown here is derived from an EMBL/GenBank/DDBJ whole genome shotgun (WGS) entry which is preliminary data.</text>
</comment>
<protein>
    <recommendedName>
        <fullName evidence="11">Exosortase family protein XrtF</fullName>
    </recommendedName>
</protein>
<keyword evidence="3" id="KW-0645">Protease</keyword>
<evidence type="ECO:0000256" key="1">
    <source>
        <dbReference type="ARBA" id="ARBA00004651"/>
    </source>
</evidence>
<keyword evidence="6 8" id="KW-1133">Transmembrane helix</keyword>
<accession>A0ABV8PSZ5</accession>
<dbReference type="InterPro" id="IPR026392">
    <property type="entry name" value="Exo/Archaeosortase_dom"/>
</dbReference>
<dbReference type="RefSeq" id="WP_379011585.1">
    <property type="nucleotide sequence ID" value="NZ_JBHSDC010000002.1"/>
</dbReference>
<comment type="subcellular location">
    <subcellularLocation>
        <location evidence="1">Cell membrane</location>
        <topology evidence="1">Multi-pass membrane protein</topology>
    </subcellularLocation>
</comment>
<organism evidence="9 10">
    <name type="scientific">Parasediminibacterium paludis</name>
    <dbReference type="NCBI Taxonomy" id="908966"/>
    <lineage>
        <taxon>Bacteria</taxon>
        <taxon>Pseudomonadati</taxon>
        <taxon>Bacteroidota</taxon>
        <taxon>Chitinophagia</taxon>
        <taxon>Chitinophagales</taxon>
        <taxon>Chitinophagaceae</taxon>
        <taxon>Parasediminibacterium</taxon>
    </lineage>
</organism>
<evidence type="ECO:0000256" key="6">
    <source>
        <dbReference type="ARBA" id="ARBA00022989"/>
    </source>
</evidence>
<dbReference type="NCBIfam" id="TIGR04178">
    <property type="entry name" value="exo_archaeo"/>
    <property type="match status" value="1"/>
</dbReference>
<name>A0ABV8PSZ5_9BACT</name>
<gene>
    <name evidence="9" type="ORF">ACFOW1_00935</name>
</gene>
<keyword evidence="4 8" id="KW-0812">Transmembrane</keyword>
<feature type="transmembrane region" description="Helical" evidence="8">
    <location>
        <begin position="122"/>
        <end position="146"/>
    </location>
</feature>
<sequence>MIIVKDIQALWHQTPVVARKFLIKGFLLLLLWQIINIGYLEPHRIFDGTITNFTTVTIVKVLEQFYTTGSFTYQALSHDARVLYNGQSVFRISDACNALSVFVDFAIFIIVYPNSVGRKINFIVLGAISIFLMNVLRCVLLATLYISHSTSVNVMHHYVFSTIVYAFVLFLWIIFTRKKSVTADAAI</sequence>
<evidence type="ECO:0000256" key="7">
    <source>
        <dbReference type="ARBA" id="ARBA00023136"/>
    </source>
</evidence>
<keyword evidence="2" id="KW-1003">Cell membrane</keyword>
<keyword evidence="7 8" id="KW-0472">Membrane</keyword>
<proteinExistence type="predicted"/>
<evidence type="ECO:0000256" key="5">
    <source>
        <dbReference type="ARBA" id="ARBA00022801"/>
    </source>
</evidence>
<feature type="transmembrane region" description="Helical" evidence="8">
    <location>
        <begin position="21"/>
        <end position="40"/>
    </location>
</feature>